<dbReference type="GO" id="GO:0006457">
    <property type="term" value="P:protein folding"/>
    <property type="evidence" value="ECO:0007669"/>
    <property type="project" value="InterPro"/>
</dbReference>
<reference evidence="1 2" key="1">
    <citation type="submission" date="2015-09" db="EMBL/GenBank/DDBJ databases">
        <title>Draft genome of the parasitic nematode Teladorsagia circumcincta isolate WARC Sus (inbred).</title>
        <authorList>
            <person name="Mitreva M."/>
        </authorList>
    </citation>
    <scope>NUCLEOTIDE SEQUENCE [LARGE SCALE GENOMIC DNA]</scope>
    <source>
        <strain evidence="1 2">S</strain>
    </source>
</reference>
<dbReference type="OrthoDB" id="550424at2759"/>
<feature type="non-terminal residue" evidence="1">
    <location>
        <position position="1"/>
    </location>
</feature>
<dbReference type="AlphaFoldDB" id="A0A2G9TEA0"/>
<dbReference type="PANTHER" id="PTHR44298:SF1">
    <property type="entry name" value="DNAJ HOMOLOG SUBFAMILY B MEMBER 11"/>
    <property type="match status" value="1"/>
</dbReference>
<keyword evidence="2" id="KW-1185">Reference proteome</keyword>
<sequence>VTWPGARLRKKDEGMPNLTNNNIRGVLYVTFDVEFPRTELTEEQKKLVSDLLKQSDVKPKAYNGLQGY</sequence>
<name>A0A2G9TEA0_TELCI</name>
<gene>
    <name evidence="1" type="ORF">TELCIR_22314</name>
</gene>
<dbReference type="Proteomes" id="UP000230423">
    <property type="component" value="Unassembled WGS sequence"/>
</dbReference>
<dbReference type="Gene3D" id="2.60.260.20">
    <property type="entry name" value="Urease metallochaperone UreE, N-terminal domain"/>
    <property type="match status" value="1"/>
</dbReference>
<proteinExistence type="predicted"/>
<dbReference type="GO" id="GO:0005783">
    <property type="term" value="C:endoplasmic reticulum"/>
    <property type="evidence" value="ECO:0007669"/>
    <property type="project" value="TreeGrafter"/>
</dbReference>
<dbReference type="GO" id="GO:0051082">
    <property type="term" value="F:unfolded protein binding"/>
    <property type="evidence" value="ECO:0007669"/>
    <property type="project" value="InterPro"/>
</dbReference>
<organism evidence="1 2">
    <name type="scientific">Teladorsagia circumcincta</name>
    <name type="common">Brown stomach worm</name>
    <name type="synonym">Ostertagia circumcincta</name>
    <dbReference type="NCBI Taxonomy" id="45464"/>
    <lineage>
        <taxon>Eukaryota</taxon>
        <taxon>Metazoa</taxon>
        <taxon>Ecdysozoa</taxon>
        <taxon>Nematoda</taxon>
        <taxon>Chromadorea</taxon>
        <taxon>Rhabditida</taxon>
        <taxon>Rhabditina</taxon>
        <taxon>Rhabditomorpha</taxon>
        <taxon>Strongyloidea</taxon>
        <taxon>Trichostrongylidae</taxon>
        <taxon>Teladorsagia</taxon>
    </lineage>
</organism>
<dbReference type="GO" id="GO:0051787">
    <property type="term" value="F:misfolded protein binding"/>
    <property type="evidence" value="ECO:0007669"/>
    <property type="project" value="TreeGrafter"/>
</dbReference>
<dbReference type="SUPFAM" id="SSF49493">
    <property type="entry name" value="HSP40/DnaJ peptide-binding domain"/>
    <property type="match status" value="1"/>
</dbReference>
<accession>A0A2G9TEA0</accession>
<dbReference type="EMBL" id="KZ379029">
    <property type="protein sequence ID" value="PIO56287.1"/>
    <property type="molecule type" value="Genomic_DNA"/>
</dbReference>
<dbReference type="PANTHER" id="PTHR44298">
    <property type="entry name" value="DNAJ HOMOLOG SUBFAMILY B MEMBER 11"/>
    <property type="match status" value="1"/>
</dbReference>
<protein>
    <recommendedName>
        <fullName evidence="3">Chaperone DnaJ C-terminal domain-containing protein</fullName>
    </recommendedName>
</protein>
<dbReference type="InterPro" id="IPR008971">
    <property type="entry name" value="HSP40/DnaJ_pept-bd"/>
</dbReference>
<evidence type="ECO:0008006" key="3">
    <source>
        <dbReference type="Google" id="ProtNLM"/>
    </source>
</evidence>
<evidence type="ECO:0000313" key="1">
    <source>
        <dbReference type="EMBL" id="PIO56287.1"/>
    </source>
</evidence>
<evidence type="ECO:0000313" key="2">
    <source>
        <dbReference type="Proteomes" id="UP000230423"/>
    </source>
</evidence>
<dbReference type="InterPro" id="IPR051736">
    <property type="entry name" value="DnaJ-B11-like"/>
</dbReference>